<evidence type="ECO:0000256" key="4">
    <source>
        <dbReference type="ARBA" id="ARBA00023004"/>
    </source>
</evidence>
<evidence type="ECO:0000256" key="1">
    <source>
        <dbReference type="ARBA" id="ARBA00008425"/>
    </source>
</evidence>
<geneLocation type="plasmid" evidence="8">
    <name>unnamed1</name>
</geneLocation>
<dbReference type="InterPro" id="IPR003819">
    <property type="entry name" value="TauD/TfdA-like"/>
</dbReference>
<comment type="similarity">
    <text evidence="1">Belongs to the clavaminate synthase family.</text>
</comment>
<accession>A0AB39YJE6</accession>
<gene>
    <name evidence="8" type="primary">gntD</name>
    <name evidence="8" type="ORF">AB5J51_41130</name>
</gene>
<dbReference type="EMBL" id="CP165728">
    <property type="protein sequence ID" value="XDV69338.1"/>
    <property type="molecule type" value="Genomic_DNA"/>
</dbReference>
<protein>
    <submittedName>
        <fullName evidence="8">Guanitoxin biosynthesis L-enduracididine beta-hydroxylase GntD</fullName>
    </submittedName>
</protein>
<evidence type="ECO:0000256" key="3">
    <source>
        <dbReference type="ARBA" id="ARBA00023002"/>
    </source>
</evidence>
<name>A0AB39YJE6_9ACTN</name>
<dbReference type="RefSeq" id="WP_369780526.1">
    <property type="nucleotide sequence ID" value="NZ_CP165728.1"/>
</dbReference>
<evidence type="ECO:0000256" key="5">
    <source>
        <dbReference type="PIRSR" id="PIRSR019543-2"/>
    </source>
</evidence>
<feature type="binding site" evidence="5">
    <location>
        <position position="169"/>
    </location>
    <ligand>
        <name>Fe cation</name>
        <dbReference type="ChEBI" id="CHEBI:24875"/>
    </ligand>
</feature>
<evidence type="ECO:0000256" key="2">
    <source>
        <dbReference type="ARBA" id="ARBA00022723"/>
    </source>
</evidence>
<evidence type="ECO:0000313" key="8">
    <source>
        <dbReference type="EMBL" id="XDV69338.1"/>
    </source>
</evidence>
<organism evidence="8">
    <name type="scientific">Streptomyces sp. R33</name>
    <dbReference type="NCBI Taxonomy" id="3238629"/>
    <lineage>
        <taxon>Bacteria</taxon>
        <taxon>Bacillati</taxon>
        <taxon>Actinomycetota</taxon>
        <taxon>Actinomycetes</taxon>
        <taxon>Kitasatosporales</taxon>
        <taxon>Streptomycetaceae</taxon>
        <taxon>Streptomyces</taxon>
    </lineage>
</organism>
<evidence type="ECO:0000259" key="7">
    <source>
        <dbReference type="Pfam" id="PF02668"/>
    </source>
</evidence>
<feature type="region of interest" description="Disordered" evidence="6">
    <location>
        <begin position="1"/>
        <end position="20"/>
    </location>
</feature>
<dbReference type="InterPro" id="IPR053447">
    <property type="entry name" value="Alpha-KG_dependent_hydroxylase"/>
</dbReference>
<dbReference type="PIRSF" id="PIRSF019543">
    <property type="entry name" value="Clavaminate_syn"/>
    <property type="match status" value="1"/>
</dbReference>
<dbReference type="InterPro" id="IPR042098">
    <property type="entry name" value="TauD-like_sf"/>
</dbReference>
<dbReference type="Gene3D" id="3.60.130.10">
    <property type="entry name" value="Clavaminate synthase-like"/>
    <property type="match status" value="1"/>
</dbReference>
<proteinExistence type="inferred from homology"/>
<dbReference type="GO" id="GO:0016491">
    <property type="term" value="F:oxidoreductase activity"/>
    <property type="evidence" value="ECO:0007669"/>
    <property type="project" value="UniProtKB-KW"/>
</dbReference>
<feature type="compositionally biased region" description="Low complexity" evidence="6">
    <location>
        <begin position="1"/>
        <end position="14"/>
    </location>
</feature>
<keyword evidence="4 5" id="KW-0408">Iron</keyword>
<feature type="domain" description="TauD/TfdA-like" evidence="7">
    <location>
        <begin position="123"/>
        <end position="341"/>
    </location>
</feature>
<sequence length="363" mass="39901">MQTIAPAPIAPATTSQPGPQVPRIELLPDERHSVAALAHEYARASASLDSRRSLQLAALMAHELPRSLRRLLTEFRLAGSPNAGFLISGLLIDENALGPTPMSYQERPDRPELRHADAVLCLVGSLLGEPFSFSSQQRGRLLLDLFPVPGHELDQLGSGSTAMLDWHTEDAFHPHRADWMILLGLRNHDAVPTTFAAMEDIELSDEHRAVLFEKRFAILPDQSHTKSFNVATGAADAAEAAGADQFRRIDTMANRPEPIALLEGDPAAPWLRVDPPFMHTNPLDPQAAEAQDALLTAIEAKLTDVVIGRGDLFVIDNKRAVHGRRPFTPRYDGTDRWLKRINLTADLRRSAGSRRGEHGRAVV</sequence>
<evidence type="ECO:0000256" key="6">
    <source>
        <dbReference type="SAM" id="MobiDB-lite"/>
    </source>
</evidence>
<dbReference type="GO" id="GO:0005506">
    <property type="term" value="F:iron ion binding"/>
    <property type="evidence" value="ECO:0007669"/>
    <property type="project" value="InterPro"/>
</dbReference>
<keyword evidence="8" id="KW-0614">Plasmid</keyword>
<dbReference type="InterPro" id="IPR014503">
    <property type="entry name" value="Clavaminate_syn-like"/>
</dbReference>
<dbReference type="AlphaFoldDB" id="A0AB39YJE6"/>
<dbReference type="NCBIfam" id="NF041363">
    <property type="entry name" value="GntD_guanitoxin"/>
    <property type="match status" value="1"/>
</dbReference>
<reference evidence="8" key="1">
    <citation type="submission" date="2024-08" db="EMBL/GenBank/DDBJ databases">
        <authorList>
            <person name="Yu S.T."/>
        </authorList>
    </citation>
    <scope>NUCLEOTIDE SEQUENCE</scope>
    <source>
        <strain evidence="8">R33</strain>
        <plasmid evidence="8">unnamed1</plasmid>
    </source>
</reference>
<keyword evidence="3" id="KW-0560">Oxidoreductase</keyword>
<dbReference type="Pfam" id="PF02668">
    <property type="entry name" value="TauD"/>
    <property type="match status" value="1"/>
</dbReference>
<dbReference type="SUPFAM" id="SSF51197">
    <property type="entry name" value="Clavaminate synthase-like"/>
    <property type="match status" value="1"/>
</dbReference>
<keyword evidence="2 5" id="KW-0479">Metal-binding</keyword>
<feature type="binding site" evidence="5">
    <location>
        <position position="167"/>
    </location>
    <ligand>
        <name>Fe cation</name>
        <dbReference type="ChEBI" id="CHEBI:24875"/>
    </ligand>
</feature>